<evidence type="ECO:0000256" key="1">
    <source>
        <dbReference type="SAM" id="MobiDB-lite"/>
    </source>
</evidence>
<gene>
    <name evidence="2" type="ORF">EAX62_00330</name>
</gene>
<dbReference type="AlphaFoldDB" id="A0A3M0GV16"/>
<feature type="compositionally biased region" description="Acidic residues" evidence="1">
    <location>
        <begin position="52"/>
        <end position="63"/>
    </location>
</feature>
<comment type="caution">
    <text evidence="2">The sequence shown here is derived from an EMBL/GenBank/DDBJ whole genome shotgun (WGS) entry which is preliminary data.</text>
</comment>
<evidence type="ECO:0000313" key="2">
    <source>
        <dbReference type="EMBL" id="RMB61166.1"/>
    </source>
</evidence>
<organism evidence="2 3">
    <name type="scientific">Tessaracoccus antarcticus</name>
    <dbReference type="NCBI Taxonomy" id="2479848"/>
    <lineage>
        <taxon>Bacteria</taxon>
        <taxon>Bacillati</taxon>
        <taxon>Actinomycetota</taxon>
        <taxon>Actinomycetes</taxon>
        <taxon>Propionibacteriales</taxon>
        <taxon>Propionibacteriaceae</taxon>
        <taxon>Tessaracoccus</taxon>
    </lineage>
</organism>
<keyword evidence="3" id="KW-1185">Reference proteome</keyword>
<feature type="region of interest" description="Disordered" evidence="1">
    <location>
        <begin position="1"/>
        <end position="63"/>
    </location>
</feature>
<accession>A0A3M0GV16</accession>
<dbReference type="Proteomes" id="UP000275256">
    <property type="component" value="Unassembled WGS sequence"/>
</dbReference>
<name>A0A3M0GV16_9ACTN</name>
<sequence>MSGEISESAKMTLDGNTDGDDGVGMNDGVPPADAAEQIADGRPKDYPASIDTEADREDDASQT</sequence>
<protein>
    <submittedName>
        <fullName evidence="2">Uncharacterized protein</fullName>
    </submittedName>
</protein>
<evidence type="ECO:0000313" key="3">
    <source>
        <dbReference type="Proteomes" id="UP000275256"/>
    </source>
</evidence>
<dbReference type="RefSeq" id="WP_121899713.1">
    <property type="nucleotide sequence ID" value="NZ_REFW01000001.1"/>
</dbReference>
<reference evidence="2 3" key="1">
    <citation type="submission" date="2018-10" db="EMBL/GenBank/DDBJ databases">
        <title>Tessaracoccus antarcticuss sp. nov., isolated from sediment.</title>
        <authorList>
            <person name="Zhou L.Y."/>
            <person name="Du Z.J."/>
        </authorList>
    </citation>
    <scope>NUCLEOTIDE SEQUENCE [LARGE SCALE GENOMIC DNA]</scope>
    <source>
        <strain evidence="2 3">JDX10</strain>
    </source>
</reference>
<dbReference type="EMBL" id="REFW01000001">
    <property type="protein sequence ID" value="RMB61166.1"/>
    <property type="molecule type" value="Genomic_DNA"/>
</dbReference>
<proteinExistence type="predicted"/>